<feature type="region of interest" description="Disordered" evidence="1">
    <location>
        <begin position="35"/>
        <end position="65"/>
    </location>
</feature>
<dbReference type="SUPFAM" id="SSF51126">
    <property type="entry name" value="Pectin lyase-like"/>
    <property type="match status" value="1"/>
</dbReference>
<protein>
    <recommendedName>
        <fullName evidence="4">Right-handed parallel beta-helix repeat-containing protein</fullName>
    </recommendedName>
</protein>
<dbReference type="Proteomes" id="UP000295060">
    <property type="component" value="Unassembled WGS sequence"/>
</dbReference>
<organism evidence="2 3">
    <name type="scientific">Kribbella pratensis</name>
    <dbReference type="NCBI Taxonomy" id="2512112"/>
    <lineage>
        <taxon>Bacteria</taxon>
        <taxon>Bacillati</taxon>
        <taxon>Actinomycetota</taxon>
        <taxon>Actinomycetes</taxon>
        <taxon>Propionibacteriales</taxon>
        <taxon>Kribbellaceae</taxon>
        <taxon>Kribbella</taxon>
    </lineage>
</organism>
<dbReference type="InterPro" id="IPR011050">
    <property type="entry name" value="Pectin_lyase_fold/virulence"/>
</dbReference>
<reference evidence="2 3" key="1">
    <citation type="submission" date="2019-03" db="EMBL/GenBank/DDBJ databases">
        <title>Genomic Encyclopedia of Type Strains, Phase III (KMG-III): the genomes of soil and plant-associated and newly described type strains.</title>
        <authorList>
            <person name="Whitman W."/>
        </authorList>
    </citation>
    <scope>NUCLEOTIDE SEQUENCE [LARGE SCALE GENOMIC DNA]</scope>
    <source>
        <strain evidence="2 3">VKMAc-2574</strain>
    </source>
</reference>
<dbReference type="EMBL" id="SODU01000004">
    <property type="protein sequence ID" value="TDW83930.1"/>
    <property type="molecule type" value="Genomic_DNA"/>
</dbReference>
<dbReference type="RefSeq" id="WP_134132116.1">
    <property type="nucleotide sequence ID" value="NZ_SODU01000004.1"/>
</dbReference>
<evidence type="ECO:0000313" key="3">
    <source>
        <dbReference type="Proteomes" id="UP000295060"/>
    </source>
</evidence>
<feature type="compositionally biased region" description="Low complexity" evidence="1">
    <location>
        <begin position="45"/>
        <end position="64"/>
    </location>
</feature>
<keyword evidence="3" id="KW-1185">Reference proteome</keyword>
<evidence type="ECO:0000256" key="1">
    <source>
        <dbReference type="SAM" id="MobiDB-lite"/>
    </source>
</evidence>
<gene>
    <name evidence="2" type="ORF">EV137_6733</name>
</gene>
<evidence type="ECO:0000313" key="2">
    <source>
        <dbReference type="EMBL" id="TDW83930.1"/>
    </source>
</evidence>
<dbReference type="InterPro" id="IPR012334">
    <property type="entry name" value="Pectin_lyas_fold"/>
</dbReference>
<evidence type="ECO:0008006" key="4">
    <source>
        <dbReference type="Google" id="ProtNLM"/>
    </source>
</evidence>
<sequence length="670" mass="72449">MRRRKLAVTGLIGFVLGALIATVIVVLVTRDDSAAGTSAEKTGKSSASAPPSASGTAPVPSATPVTAKLPKLNLSAANRRAPLPGLPDWSKAGYREGAGLPDGSKVNPDQKCKIGADRLASEYGVKPDDSKDDSDGLQKAIDAIRTGCSEQASYDKLSLIELPAGQLDVSKQLGVDADYLIIRGAGADKTHFVFRPDENTRYDALTKDGGDWDEDGMEFEDGTGGWLWPGRGLFRVQSRGVDPDYQAAYEKAPANRKDLFEGTVNVHWKAGLKLREKPGGAGFAAKAGDTVIYLDEKAKLDTVKPGGYVNVRAANTMKFYEQQQALPTEHALQNLHMRQQIFTVNAVDEAQHTVTIDKPLEYDVPVDSTSDGSEKILNKSYASKLSPLVDPVLGVGLENFSLTQPVDAKAADAVHNYGNLAPADELHGVVLKWAVNSWVRGIRTTMTGSHAIVTEEAKNLQIQDNVFDGAWNKGKGGNGYLRGSRVWDSVYAGNISRGLRHLTLQWSASGNVVIGNDLDSDLNLHGGWERRNLFELNTVHVPYEHRSANCRSNCGGEGGEQKDESTWYPIWWGAGPKAVKWSGATGPQNVFFDNTLTKQATAAGPYQPYLANAHTIYQFGWNGTTYQHLTQNTKPIPDWAGHEQDDFTKSAGVDATKTDPGQSLFLRSVG</sequence>
<comment type="caution">
    <text evidence="2">The sequence shown here is derived from an EMBL/GenBank/DDBJ whole genome shotgun (WGS) entry which is preliminary data.</text>
</comment>
<dbReference type="Gene3D" id="2.160.20.10">
    <property type="entry name" value="Single-stranded right-handed beta-helix, Pectin lyase-like"/>
    <property type="match status" value="1"/>
</dbReference>
<accession>A0ABY2F6T3</accession>
<proteinExistence type="predicted"/>
<name>A0ABY2F6T3_9ACTN</name>